<name>A0ABP9KG81_9NOCA</name>
<feature type="transmembrane region" description="Helical" evidence="5">
    <location>
        <begin position="354"/>
        <end position="374"/>
    </location>
</feature>
<evidence type="ECO:0000256" key="3">
    <source>
        <dbReference type="ARBA" id="ARBA00022989"/>
    </source>
</evidence>
<feature type="transmembrane region" description="Helical" evidence="5">
    <location>
        <begin position="106"/>
        <end position="131"/>
    </location>
</feature>
<feature type="transmembrane region" description="Helical" evidence="5">
    <location>
        <begin position="289"/>
        <end position="306"/>
    </location>
</feature>
<keyword evidence="2 5" id="KW-0812">Transmembrane</keyword>
<feature type="transmembrane region" description="Helical" evidence="5">
    <location>
        <begin position="81"/>
        <end position="100"/>
    </location>
</feature>
<dbReference type="PANTHER" id="PTHR23514:SF13">
    <property type="entry name" value="INNER MEMBRANE PROTEIN YBJJ"/>
    <property type="match status" value="1"/>
</dbReference>
<evidence type="ECO:0000256" key="1">
    <source>
        <dbReference type="ARBA" id="ARBA00004651"/>
    </source>
</evidence>
<sequence length="418" mass="42751">MGTRPTGSITPVLRGARIANSFAFALQGFFFAVVLTELPQQKERFGLSDGLIVGSVVLVSLLAGVGSVAAEWLATRWSSRLTVRLGLGLIAVTGCAIAFAPNTATVLTALGAYGVAVGMVDASTTMQAVFIQRGYGMFILNSFYAAWSAGSIAGALFVSGFEKLAVGVLASVLTAAAVVLVLGLALGPYLLRTRDAEAEPELAEGSPNEHTAAVDGVPVALRAYLAIGVAMALVFAIDLAVGNWSALYLTDDLLADSATAALGLAAYQGTSLIARLTGDRMVRRFGPRAVVRVAAMTGVVGLVLVVSAPGPLVAIIGFLVAGIGMPVIAPLCFSAASRLASGRALDALIARLNLFNYAGTLLGGGLVGAVAALFGHRPGFLIPLLFAIVLIGFARVFAVRPDAEQRAAPPTGRAVLEG</sequence>
<keyword evidence="8" id="KW-1185">Reference proteome</keyword>
<keyword evidence="4 5" id="KW-0472">Membrane</keyword>
<accession>A0ABP9KG81</accession>
<evidence type="ECO:0000256" key="4">
    <source>
        <dbReference type="ARBA" id="ARBA00023136"/>
    </source>
</evidence>
<feature type="transmembrane region" description="Helical" evidence="5">
    <location>
        <begin position="312"/>
        <end position="333"/>
    </location>
</feature>
<dbReference type="InterPro" id="IPR051788">
    <property type="entry name" value="MFS_Transporter"/>
</dbReference>
<evidence type="ECO:0000256" key="2">
    <source>
        <dbReference type="ARBA" id="ARBA00022692"/>
    </source>
</evidence>
<dbReference type="Gene3D" id="1.20.1250.20">
    <property type="entry name" value="MFS general substrate transporter like domains"/>
    <property type="match status" value="2"/>
</dbReference>
<dbReference type="InterPro" id="IPR036259">
    <property type="entry name" value="MFS_trans_sf"/>
</dbReference>
<feature type="transmembrane region" description="Helical" evidence="5">
    <location>
        <begin position="258"/>
        <end position="277"/>
    </location>
</feature>
<feature type="transmembrane region" description="Helical" evidence="5">
    <location>
        <begin position="138"/>
        <end position="158"/>
    </location>
</feature>
<evidence type="ECO:0000256" key="5">
    <source>
        <dbReference type="SAM" id="Phobius"/>
    </source>
</evidence>
<proteinExistence type="predicted"/>
<organism evidence="7 8">
    <name type="scientific">Nocardia callitridis</name>
    <dbReference type="NCBI Taxonomy" id="648753"/>
    <lineage>
        <taxon>Bacteria</taxon>
        <taxon>Bacillati</taxon>
        <taxon>Actinomycetota</taxon>
        <taxon>Actinomycetes</taxon>
        <taxon>Mycobacteriales</taxon>
        <taxon>Nocardiaceae</taxon>
        <taxon>Nocardia</taxon>
    </lineage>
</organism>
<evidence type="ECO:0000313" key="8">
    <source>
        <dbReference type="Proteomes" id="UP001500603"/>
    </source>
</evidence>
<evidence type="ECO:0000313" key="7">
    <source>
        <dbReference type="EMBL" id="GAA5055271.1"/>
    </source>
</evidence>
<feature type="transmembrane region" description="Helical" evidence="5">
    <location>
        <begin position="21"/>
        <end position="39"/>
    </location>
</feature>
<feature type="transmembrane region" description="Helical" evidence="5">
    <location>
        <begin position="51"/>
        <end position="74"/>
    </location>
</feature>
<feature type="transmembrane region" description="Helical" evidence="5">
    <location>
        <begin position="164"/>
        <end position="186"/>
    </location>
</feature>
<comment type="caution">
    <text evidence="7">The sequence shown here is derived from an EMBL/GenBank/DDBJ whole genome shotgun (WGS) entry which is preliminary data.</text>
</comment>
<keyword evidence="3 5" id="KW-1133">Transmembrane helix</keyword>
<evidence type="ECO:0000259" key="6">
    <source>
        <dbReference type="PROSITE" id="PS50850"/>
    </source>
</evidence>
<gene>
    <name evidence="7" type="ORF">GCM10023318_31190</name>
</gene>
<dbReference type="SUPFAM" id="SSF103473">
    <property type="entry name" value="MFS general substrate transporter"/>
    <property type="match status" value="1"/>
</dbReference>
<comment type="subcellular location">
    <subcellularLocation>
        <location evidence="1">Cell membrane</location>
        <topology evidence="1">Multi-pass membrane protein</topology>
    </subcellularLocation>
</comment>
<dbReference type="InterPro" id="IPR011701">
    <property type="entry name" value="MFS"/>
</dbReference>
<reference evidence="8" key="1">
    <citation type="journal article" date="2019" name="Int. J. Syst. Evol. Microbiol.">
        <title>The Global Catalogue of Microorganisms (GCM) 10K type strain sequencing project: providing services to taxonomists for standard genome sequencing and annotation.</title>
        <authorList>
            <consortium name="The Broad Institute Genomics Platform"/>
            <consortium name="The Broad Institute Genome Sequencing Center for Infectious Disease"/>
            <person name="Wu L."/>
            <person name="Ma J."/>
        </authorList>
    </citation>
    <scope>NUCLEOTIDE SEQUENCE [LARGE SCALE GENOMIC DNA]</scope>
    <source>
        <strain evidence="8">JCM 18298</strain>
    </source>
</reference>
<dbReference type="EMBL" id="BAABJM010000002">
    <property type="protein sequence ID" value="GAA5055271.1"/>
    <property type="molecule type" value="Genomic_DNA"/>
</dbReference>
<dbReference type="RefSeq" id="WP_345496069.1">
    <property type="nucleotide sequence ID" value="NZ_BAABJM010000002.1"/>
</dbReference>
<dbReference type="Proteomes" id="UP001500603">
    <property type="component" value="Unassembled WGS sequence"/>
</dbReference>
<dbReference type="PANTHER" id="PTHR23514">
    <property type="entry name" value="BYPASS OF STOP CODON PROTEIN 6"/>
    <property type="match status" value="1"/>
</dbReference>
<feature type="domain" description="Major facilitator superfamily (MFS) profile" evidence="6">
    <location>
        <begin position="224"/>
        <end position="418"/>
    </location>
</feature>
<dbReference type="InterPro" id="IPR020846">
    <property type="entry name" value="MFS_dom"/>
</dbReference>
<protein>
    <submittedName>
        <fullName evidence="7">MFS transporter</fullName>
    </submittedName>
</protein>
<feature type="transmembrane region" description="Helical" evidence="5">
    <location>
        <begin position="380"/>
        <end position="398"/>
    </location>
</feature>
<dbReference type="PROSITE" id="PS50850">
    <property type="entry name" value="MFS"/>
    <property type="match status" value="1"/>
</dbReference>
<dbReference type="Pfam" id="PF07690">
    <property type="entry name" value="MFS_1"/>
    <property type="match status" value="1"/>
</dbReference>
<feature type="transmembrane region" description="Helical" evidence="5">
    <location>
        <begin position="223"/>
        <end position="246"/>
    </location>
</feature>